<reference evidence="1 2" key="1">
    <citation type="journal article" date="2013" name="Genome Announc.">
        <title>Draft Genome Sequence of the Psychrophilic and Alkaliphilic Rhodonellum psychrophilum Strain GCM71T.</title>
        <authorList>
            <person name="Hauptmann A.L."/>
            <person name="Glaring M.A."/>
            <person name="Hallin P.F."/>
            <person name="Prieme A."/>
            <person name="Stougaard P."/>
        </authorList>
    </citation>
    <scope>NUCLEOTIDE SEQUENCE [LARGE SCALE GENOMIC DNA]</scope>
    <source>
        <strain evidence="1 2">GCM71</strain>
    </source>
</reference>
<gene>
    <name evidence="1" type="ORF">P872_21835</name>
</gene>
<keyword evidence="2" id="KW-1185">Reference proteome</keyword>
<protein>
    <submittedName>
        <fullName evidence="1">Uncharacterized protein</fullName>
    </submittedName>
</protein>
<dbReference type="EMBL" id="AWXR01000101">
    <property type="protein sequence ID" value="ERM80423.1"/>
    <property type="molecule type" value="Genomic_DNA"/>
</dbReference>
<dbReference type="AlphaFoldDB" id="U5BRA9"/>
<evidence type="ECO:0000313" key="2">
    <source>
        <dbReference type="Proteomes" id="UP000016843"/>
    </source>
</evidence>
<accession>U5BRA9</accession>
<name>U5BRA9_9BACT</name>
<sequence>MSNAEKWGFEFFFCGTMTRIANPEISVFRDF</sequence>
<proteinExistence type="predicted"/>
<comment type="caution">
    <text evidence="1">The sequence shown here is derived from an EMBL/GenBank/DDBJ whole genome shotgun (WGS) entry which is preliminary data.</text>
</comment>
<dbReference type="Proteomes" id="UP000016843">
    <property type="component" value="Unassembled WGS sequence"/>
</dbReference>
<organism evidence="1 2">
    <name type="scientific">Rhodonellum psychrophilum GCM71 = DSM 17998</name>
    <dbReference type="NCBI Taxonomy" id="1123057"/>
    <lineage>
        <taxon>Bacteria</taxon>
        <taxon>Pseudomonadati</taxon>
        <taxon>Bacteroidota</taxon>
        <taxon>Cytophagia</taxon>
        <taxon>Cytophagales</taxon>
        <taxon>Cytophagaceae</taxon>
        <taxon>Rhodonellum</taxon>
    </lineage>
</organism>
<evidence type="ECO:0000313" key="1">
    <source>
        <dbReference type="EMBL" id="ERM80423.1"/>
    </source>
</evidence>